<feature type="transmembrane region" description="Helical" evidence="1">
    <location>
        <begin position="6"/>
        <end position="25"/>
    </location>
</feature>
<dbReference type="Pfam" id="PF05437">
    <property type="entry name" value="AzlD"/>
    <property type="match status" value="1"/>
</dbReference>
<dbReference type="InterPro" id="IPR008407">
    <property type="entry name" value="Brnchd-chn_aa_trnsp_AzlD"/>
</dbReference>
<feature type="transmembrane region" description="Helical" evidence="1">
    <location>
        <begin position="68"/>
        <end position="87"/>
    </location>
</feature>
<evidence type="ECO:0000256" key="1">
    <source>
        <dbReference type="SAM" id="Phobius"/>
    </source>
</evidence>
<reference evidence="2 3" key="1">
    <citation type="submission" date="2015-05" db="EMBL/GenBank/DDBJ databases">
        <title>Genome sequencing and analysis of members of genus Stenotrophomonas.</title>
        <authorList>
            <person name="Patil P.P."/>
            <person name="Midha S."/>
            <person name="Patil P.B."/>
        </authorList>
    </citation>
    <scope>NUCLEOTIDE SEQUENCE [LARGE SCALE GENOMIC DNA]</scope>
    <source>
        <strain evidence="2 3">DSM 21508</strain>
    </source>
</reference>
<comment type="caution">
    <text evidence="2">The sequence shown here is derived from an EMBL/GenBank/DDBJ whole genome shotgun (WGS) entry which is preliminary data.</text>
</comment>
<evidence type="ECO:0000313" key="2">
    <source>
        <dbReference type="EMBL" id="KRG73514.1"/>
    </source>
</evidence>
<evidence type="ECO:0000313" key="3">
    <source>
        <dbReference type="Proteomes" id="UP000051386"/>
    </source>
</evidence>
<keyword evidence="3" id="KW-1185">Reference proteome</keyword>
<dbReference type="AlphaFoldDB" id="A0A0R0D4W0"/>
<keyword evidence="1" id="KW-1133">Transmembrane helix</keyword>
<proteinExistence type="predicted"/>
<accession>A0A0R0D4W0</accession>
<sequence>MNGWILIGTAAAASYLMRSVPLLIFRHLALAPDSPVVRFLHHAASAVMGSVIYLGLFGDSSFQAPWTLLQAPGALLKLSVVLLAGGLALWRRSVFMPLLAGTALYAAALLLMGN</sequence>
<feature type="transmembrane region" description="Helical" evidence="1">
    <location>
        <begin position="37"/>
        <end position="56"/>
    </location>
</feature>
<dbReference type="Proteomes" id="UP000051386">
    <property type="component" value="Unassembled WGS sequence"/>
</dbReference>
<dbReference type="RefSeq" id="WP_057508493.1">
    <property type="nucleotide sequence ID" value="NZ_JANUEG010000005.1"/>
</dbReference>
<keyword evidence="1" id="KW-0472">Membrane</keyword>
<keyword evidence="1" id="KW-0812">Transmembrane</keyword>
<feature type="transmembrane region" description="Helical" evidence="1">
    <location>
        <begin position="94"/>
        <end position="113"/>
    </location>
</feature>
<dbReference type="EMBL" id="LDJK01000043">
    <property type="protein sequence ID" value="KRG73514.1"/>
    <property type="molecule type" value="Genomic_DNA"/>
</dbReference>
<gene>
    <name evidence="2" type="ORF">ABB28_10075</name>
</gene>
<organism evidence="2 3">
    <name type="scientific">Stenotrophomonas chelatiphaga</name>
    <dbReference type="NCBI Taxonomy" id="517011"/>
    <lineage>
        <taxon>Bacteria</taxon>
        <taxon>Pseudomonadati</taxon>
        <taxon>Pseudomonadota</taxon>
        <taxon>Gammaproteobacteria</taxon>
        <taxon>Lysobacterales</taxon>
        <taxon>Lysobacteraceae</taxon>
        <taxon>Stenotrophomonas</taxon>
    </lineage>
</organism>
<evidence type="ECO:0008006" key="4">
    <source>
        <dbReference type="Google" id="ProtNLM"/>
    </source>
</evidence>
<dbReference type="PATRIC" id="fig|517011.3.peg.1724"/>
<protein>
    <recommendedName>
        <fullName evidence="4">Branched-chain amino acid transporter</fullName>
    </recommendedName>
</protein>
<name>A0A0R0D4W0_9GAMM</name>